<keyword evidence="2" id="KW-0813">Transport</keyword>
<proteinExistence type="inferred from homology"/>
<dbReference type="PANTHER" id="PTHR34596">
    <property type="entry name" value="CHITOPORIN"/>
    <property type="match status" value="1"/>
</dbReference>
<dbReference type="SUPFAM" id="SSF56935">
    <property type="entry name" value="Porins"/>
    <property type="match status" value="1"/>
</dbReference>
<evidence type="ECO:0000256" key="3">
    <source>
        <dbReference type="ARBA" id="ARBA00022729"/>
    </source>
</evidence>
<sequence length="447" mass="48620">MSLSRKSLLALAISAATASPLALALASQAESQGFIEDSHLSFLARNMYWHHDYHTYKNSPQWDADRREWGQGLRLDYTSGYTQGTVGFGIDASAYGLIKLDGGRGHAGTAGVLVPDGEGAADTAGSVGANVKMRISNTELKYGNNLRPYNPVFAAADARLVPGTATGLWLTSNEFSKANFEAAHLTAAKDFNSTNSDDDFWAAYAGVSTDTVDFVGGNFTITDNLTASLYGSEYTDIWRQYYGNLNYTFPISDDQKLNFDFNIYQTDDDGKKKAGKIDTTAYSLAAAYTLGAHTFKLTYQEIDGDQPFDYLGLGPGTFHDSIYLANSSQLVDFNGPNEKSYGAFYNLDFASYGIPGLSFGIRYIKGTDIDGSKLAGSGSAYAGLYAGADGEEHWERDVDIKYVVQSGPAKNLATRVRWATHRISGAAGWDGDADQVRVIFEYPYEIF</sequence>
<evidence type="ECO:0000256" key="2">
    <source>
        <dbReference type="ARBA" id="ARBA00022448"/>
    </source>
</evidence>
<dbReference type="GO" id="GO:0015288">
    <property type="term" value="F:porin activity"/>
    <property type="evidence" value="ECO:0007669"/>
    <property type="project" value="TreeGrafter"/>
</dbReference>
<dbReference type="EMBL" id="CP027657">
    <property type="protein sequence ID" value="AVO53774.1"/>
    <property type="molecule type" value="Genomic_DNA"/>
</dbReference>
<dbReference type="Gene3D" id="2.40.160.10">
    <property type="entry name" value="Porin"/>
    <property type="match status" value="1"/>
</dbReference>
<evidence type="ECO:0000313" key="5">
    <source>
        <dbReference type="EMBL" id="AVO53774.1"/>
    </source>
</evidence>
<organism evidence="5 6">
    <name type="scientific">Ectopseudomonas mendocina</name>
    <name type="common">Pseudomonas mendocina</name>
    <dbReference type="NCBI Taxonomy" id="300"/>
    <lineage>
        <taxon>Bacteria</taxon>
        <taxon>Pseudomonadati</taxon>
        <taxon>Pseudomonadota</taxon>
        <taxon>Gammaproteobacteria</taxon>
        <taxon>Pseudomonadales</taxon>
        <taxon>Pseudomonadaceae</taxon>
        <taxon>Ectopseudomonas</taxon>
    </lineage>
</organism>
<evidence type="ECO:0000313" key="6">
    <source>
        <dbReference type="Proteomes" id="UP000238327"/>
    </source>
</evidence>
<dbReference type="InterPro" id="IPR023614">
    <property type="entry name" value="Porin_dom_sf"/>
</dbReference>
<dbReference type="PANTHER" id="PTHR34596:SF2">
    <property type="entry name" value="CHITOPORIN"/>
    <property type="match status" value="1"/>
</dbReference>
<dbReference type="GO" id="GO:0016020">
    <property type="term" value="C:membrane"/>
    <property type="evidence" value="ECO:0007669"/>
    <property type="project" value="InterPro"/>
</dbReference>
<evidence type="ECO:0000256" key="4">
    <source>
        <dbReference type="SAM" id="SignalP"/>
    </source>
</evidence>
<feature type="chain" id="PRO_5015343421" evidence="4">
    <location>
        <begin position="25"/>
        <end position="447"/>
    </location>
</feature>
<gene>
    <name evidence="5" type="ORF">C7A17_13670</name>
</gene>
<accession>A0A2R3QPX0</accession>
<dbReference type="InterPro" id="IPR005318">
    <property type="entry name" value="OM_porin_bac"/>
</dbReference>
<feature type="signal peptide" evidence="4">
    <location>
        <begin position="1"/>
        <end position="24"/>
    </location>
</feature>
<dbReference type="AlphaFoldDB" id="A0A2R3QPX0"/>
<reference evidence="5 6" key="1">
    <citation type="submission" date="2018-03" db="EMBL/GenBank/DDBJ databases">
        <title>Complete genome sequence and methylome analysis of Pseudomonas mendocina NEB 698.</title>
        <authorList>
            <person name="Morgan R.D."/>
        </authorList>
    </citation>
    <scope>NUCLEOTIDE SEQUENCE [LARGE SCALE GENOMIC DNA]</scope>
    <source>
        <strain evidence="5 6">NEB698</strain>
    </source>
</reference>
<evidence type="ECO:0000256" key="1">
    <source>
        <dbReference type="ARBA" id="ARBA00009075"/>
    </source>
</evidence>
<comment type="similarity">
    <text evidence="1">Belongs to the outer membrane porin (Opr) (TC 1.B.25) family.</text>
</comment>
<dbReference type="OrthoDB" id="6759120at2"/>
<dbReference type="Pfam" id="PF03573">
    <property type="entry name" value="OprD"/>
    <property type="match status" value="1"/>
</dbReference>
<dbReference type="Proteomes" id="UP000238327">
    <property type="component" value="Chromosome"/>
</dbReference>
<keyword evidence="3 4" id="KW-0732">Signal</keyword>
<protein>
    <submittedName>
        <fullName evidence="5">Outer membrane porin, OprD family</fullName>
    </submittedName>
</protein>
<name>A0A2R3QPX0_ECTME</name>
<dbReference type="RefSeq" id="WP_106738555.1">
    <property type="nucleotide sequence ID" value="NZ_CP027657.1"/>
</dbReference>